<evidence type="ECO:0000313" key="2">
    <source>
        <dbReference type="Proteomes" id="UP000053825"/>
    </source>
</evidence>
<dbReference type="OrthoDB" id="7201605at2759"/>
<reference evidence="1 2" key="1">
    <citation type="submission" date="2015-07" db="EMBL/GenBank/DDBJ databases">
        <title>The genome of Habropoda laboriosa.</title>
        <authorList>
            <person name="Pan H."/>
            <person name="Kapheim K."/>
        </authorList>
    </citation>
    <scope>NUCLEOTIDE SEQUENCE [LARGE SCALE GENOMIC DNA]</scope>
    <source>
        <strain evidence="1">0110345459</strain>
    </source>
</reference>
<keyword evidence="2" id="KW-1185">Reference proteome</keyword>
<organism evidence="1 2">
    <name type="scientific">Habropoda laboriosa</name>
    <dbReference type="NCBI Taxonomy" id="597456"/>
    <lineage>
        <taxon>Eukaryota</taxon>
        <taxon>Metazoa</taxon>
        <taxon>Ecdysozoa</taxon>
        <taxon>Arthropoda</taxon>
        <taxon>Hexapoda</taxon>
        <taxon>Insecta</taxon>
        <taxon>Pterygota</taxon>
        <taxon>Neoptera</taxon>
        <taxon>Endopterygota</taxon>
        <taxon>Hymenoptera</taxon>
        <taxon>Apocrita</taxon>
        <taxon>Aculeata</taxon>
        <taxon>Apoidea</taxon>
        <taxon>Anthophila</taxon>
        <taxon>Apidae</taxon>
        <taxon>Habropoda</taxon>
    </lineage>
</organism>
<evidence type="ECO:0000313" key="1">
    <source>
        <dbReference type="EMBL" id="KOC58916.1"/>
    </source>
</evidence>
<dbReference type="Proteomes" id="UP000053825">
    <property type="component" value="Unassembled WGS sequence"/>
</dbReference>
<proteinExistence type="predicted"/>
<sequence>MLLEVEDETRDFITVYKKDFPTKKTDRRKEYRPPLNYLPPLNILNGPYKRCLNTQRQNAILPLSEQSEDPQETLNRIRDEHSRLRRFLPEVVPDEDLIERKENEVKQTIYQLDYSKDLLRVKRAIKPPDNLTPNIKEREILRIRTGDSEYDATIDAVGNRVIKRRLFGPPLPIEPKIYSKGPDSPPSECSKILAEKKLVLPSSIF</sequence>
<name>A0A0L7QK67_9HYME</name>
<gene>
    <name evidence="1" type="ORF">WH47_01377</name>
</gene>
<dbReference type="EMBL" id="KQ415028">
    <property type="protein sequence ID" value="KOC58916.1"/>
    <property type="molecule type" value="Genomic_DNA"/>
</dbReference>
<dbReference type="AlphaFoldDB" id="A0A0L7QK67"/>
<protein>
    <submittedName>
        <fullName evidence="1">Uncharacterized protein</fullName>
    </submittedName>
</protein>
<accession>A0A0L7QK67</accession>